<proteinExistence type="predicted"/>
<dbReference type="Pfam" id="PF00588">
    <property type="entry name" value="SpoU_methylase"/>
    <property type="match status" value="1"/>
</dbReference>
<dbReference type="PANTHER" id="PTHR46429">
    <property type="entry name" value="23S RRNA (GUANOSINE-2'-O-)-METHYLTRANSFERASE RLMB"/>
    <property type="match status" value="1"/>
</dbReference>
<dbReference type="Gene3D" id="3.40.1280.10">
    <property type="match status" value="1"/>
</dbReference>
<evidence type="ECO:0000313" key="4">
    <source>
        <dbReference type="EMBL" id="GAX87766.1"/>
    </source>
</evidence>
<dbReference type="Pfam" id="PF08032">
    <property type="entry name" value="SpoU_sub_bind"/>
    <property type="match status" value="1"/>
</dbReference>
<gene>
    <name evidence="4" type="ORF">LNAT_P1063</name>
</gene>
<dbReference type="Gene3D" id="3.30.1330.30">
    <property type="match status" value="1"/>
</dbReference>
<dbReference type="InterPro" id="IPR029028">
    <property type="entry name" value="Alpha/beta_knot_MTases"/>
</dbReference>
<evidence type="ECO:0000313" key="5">
    <source>
        <dbReference type="Proteomes" id="UP000217944"/>
    </source>
</evidence>
<dbReference type="CDD" id="cd18095">
    <property type="entry name" value="SpoU-like_rRNA-MTase"/>
    <property type="match status" value="1"/>
</dbReference>
<evidence type="ECO:0000259" key="3">
    <source>
        <dbReference type="SMART" id="SM00967"/>
    </source>
</evidence>
<dbReference type="EMBL" id="BDME01000002">
    <property type="protein sequence ID" value="GAX87766.1"/>
    <property type="molecule type" value="Genomic_DNA"/>
</dbReference>
<dbReference type="Proteomes" id="UP000217944">
    <property type="component" value="Unassembled WGS sequence"/>
</dbReference>
<dbReference type="PANTHER" id="PTHR46429:SF1">
    <property type="entry name" value="23S RRNA (GUANOSINE-2'-O-)-METHYLTRANSFERASE RLMB"/>
    <property type="match status" value="1"/>
</dbReference>
<dbReference type="GO" id="GO:0005829">
    <property type="term" value="C:cytosol"/>
    <property type="evidence" value="ECO:0007669"/>
    <property type="project" value="TreeGrafter"/>
</dbReference>
<dbReference type="InterPro" id="IPR004441">
    <property type="entry name" value="rRNA_MeTrfase_TrmH"/>
</dbReference>
<dbReference type="InterPro" id="IPR029064">
    <property type="entry name" value="Ribosomal_eL30-like_sf"/>
</dbReference>
<dbReference type="InterPro" id="IPR013123">
    <property type="entry name" value="SpoU_subst-bd"/>
</dbReference>
<dbReference type="InterPro" id="IPR029026">
    <property type="entry name" value="tRNA_m1G_MTases_N"/>
</dbReference>
<dbReference type="SMART" id="SM00967">
    <property type="entry name" value="SpoU_sub_bind"/>
    <property type="match status" value="1"/>
</dbReference>
<organism evidence="4 5">
    <name type="scientific">Lebetimonas natsushimae</name>
    <dbReference type="NCBI Taxonomy" id="1936991"/>
    <lineage>
        <taxon>Bacteria</taxon>
        <taxon>Pseudomonadati</taxon>
        <taxon>Campylobacterota</taxon>
        <taxon>Epsilonproteobacteria</taxon>
        <taxon>Nautiliales</taxon>
        <taxon>Nautiliaceae</taxon>
        <taxon>Lebetimonas</taxon>
    </lineage>
</organism>
<comment type="caution">
    <text evidence="4">The sequence shown here is derived from an EMBL/GenBank/DDBJ whole genome shotgun (WGS) entry which is preliminary data.</text>
</comment>
<dbReference type="SUPFAM" id="SSF55315">
    <property type="entry name" value="L30e-like"/>
    <property type="match status" value="1"/>
</dbReference>
<dbReference type="GO" id="GO:0008173">
    <property type="term" value="F:RNA methyltransferase activity"/>
    <property type="evidence" value="ECO:0007669"/>
    <property type="project" value="InterPro"/>
</dbReference>
<accession>A0A292YEN1</accession>
<dbReference type="GO" id="GO:0003723">
    <property type="term" value="F:RNA binding"/>
    <property type="evidence" value="ECO:0007669"/>
    <property type="project" value="InterPro"/>
</dbReference>
<reference evidence="4 5" key="1">
    <citation type="journal article" date="2017" name="Syst. Appl. Microbiol.">
        <title>Lebetimonas natsushimae sp. nov., a novel strictly anaerobic, moderately thermophilic chemoautotroph isolated from a deep-sea hydrothermal vent polychaete nest in the Mid-Okinawa Trough.</title>
        <authorList>
            <person name="Nagata R."/>
            <person name="Takaki Y."/>
            <person name="Tame A."/>
            <person name="Nunoura T."/>
            <person name="Muto H."/>
            <person name="Mino S."/>
            <person name="Sawayama S."/>
            <person name="Takai K."/>
            <person name="Nakagawa S."/>
        </authorList>
    </citation>
    <scope>NUCLEOTIDE SEQUENCE [LARGE SCALE GENOMIC DNA]</scope>
    <source>
        <strain evidence="4 5">HS1857</strain>
    </source>
</reference>
<keyword evidence="2 4" id="KW-0808">Transferase</keyword>
<evidence type="ECO:0000256" key="1">
    <source>
        <dbReference type="ARBA" id="ARBA00022603"/>
    </source>
</evidence>
<dbReference type="SUPFAM" id="SSF75217">
    <property type="entry name" value="alpha/beta knot"/>
    <property type="match status" value="1"/>
</dbReference>
<sequence>MTVYGKRVVEYIINKHPEIVKEILISKKLSKFELKKLKNFKVNFIDNKTAQKISHNQNHQGYFAKIDFTPVEYEIIGEKIIVLDNITDMGNIGNIVRTSYALGIDLIIVTGIKELKWPQLIRTSAGAAIDMKIISFFNILELVNILKTKGYKLIGADMNGKCKVDTTFKTALILGSEGEGLNKRVKEKLDDIITIEMKRDFDSLNVSSAAAILIDRITNECR</sequence>
<keyword evidence="1 4" id="KW-0489">Methyltransferase</keyword>
<dbReference type="EC" id="2.1.1.185" evidence="4"/>
<dbReference type="InterPro" id="IPR001537">
    <property type="entry name" value="SpoU_MeTrfase"/>
</dbReference>
<dbReference type="GO" id="GO:0006396">
    <property type="term" value="P:RNA processing"/>
    <property type="evidence" value="ECO:0007669"/>
    <property type="project" value="InterPro"/>
</dbReference>
<name>A0A292YEN1_9BACT</name>
<dbReference type="GO" id="GO:0032259">
    <property type="term" value="P:methylation"/>
    <property type="evidence" value="ECO:0007669"/>
    <property type="project" value="UniProtKB-KW"/>
</dbReference>
<evidence type="ECO:0000256" key="2">
    <source>
        <dbReference type="ARBA" id="ARBA00022679"/>
    </source>
</evidence>
<dbReference type="RefSeq" id="WP_096259148.1">
    <property type="nucleotide sequence ID" value="NZ_BDME01000002.1"/>
</dbReference>
<keyword evidence="5" id="KW-1185">Reference proteome</keyword>
<dbReference type="OrthoDB" id="9785673at2"/>
<protein>
    <submittedName>
        <fullName evidence="4">23S rRNA (Guanosine2251-2'-O)-methyltransferase</fullName>
        <ecNumber evidence="4">2.1.1.185</ecNumber>
    </submittedName>
</protein>
<dbReference type="AlphaFoldDB" id="A0A292YEN1"/>
<feature type="domain" description="RNA 2-O ribose methyltransferase substrate binding" evidence="3">
    <location>
        <begin position="2"/>
        <end position="72"/>
    </location>
</feature>